<proteinExistence type="predicted"/>
<reference evidence="2" key="1">
    <citation type="submission" date="2020-08" db="EMBL/GenBank/DDBJ databases">
        <title>Genome sequencing and assembly of the red palm weevil Rhynchophorus ferrugineus.</title>
        <authorList>
            <person name="Dias G.B."/>
            <person name="Bergman C.M."/>
            <person name="Manee M."/>
        </authorList>
    </citation>
    <scope>NUCLEOTIDE SEQUENCE</scope>
    <source>
        <strain evidence="2">AA-2017</strain>
        <tissue evidence="2">Whole larva</tissue>
    </source>
</reference>
<organism evidence="2 3">
    <name type="scientific">Rhynchophorus ferrugineus</name>
    <name type="common">Red palm weevil</name>
    <name type="synonym">Curculio ferrugineus</name>
    <dbReference type="NCBI Taxonomy" id="354439"/>
    <lineage>
        <taxon>Eukaryota</taxon>
        <taxon>Metazoa</taxon>
        <taxon>Ecdysozoa</taxon>
        <taxon>Arthropoda</taxon>
        <taxon>Hexapoda</taxon>
        <taxon>Insecta</taxon>
        <taxon>Pterygota</taxon>
        <taxon>Neoptera</taxon>
        <taxon>Endopterygota</taxon>
        <taxon>Coleoptera</taxon>
        <taxon>Polyphaga</taxon>
        <taxon>Cucujiformia</taxon>
        <taxon>Curculionidae</taxon>
        <taxon>Dryophthorinae</taxon>
        <taxon>Rhynchophorus</taxon>
    </lineage>
</organism>
<dbReference type="EMBL" id="JAACXV010000327">
    <property type="protein sequence ID" value="KAF7280007.1"/>
    <property type="molecule type" value="Genomic_DNA"/>
</dbReference>
<evidence type="ECO:0000313" key="3">
    <source>
        <dbReference type="Proteomes" id="UP000625711"/>
    </source>
</evidence>
<keyword evidence="3" id="KW-1185">Reference proteome</keyword>
<name>A0A834IEW2_RHYFE</name>
<sequence>MGIDATREWTPNDGVNSEGGGVFFRSQSQIRRGPNWEKEARANNAISFAGNSLKLARDPTAIKTGAGGVGGVGRHRRKRGTTLSPAKLMMVHGSEENGVLTCILFRFGFIFSVVI</sequence>
<evidence type="ECO:0000313" key="2">
    <source>
        <dbReference type="EMBL" id="KAF7280007.1"/>
    </source>
</evidence>
<gene>
    <name evidence="2" type="ORF">GWI33_006523</name>
</gene>
<dbReference type="Proteomes" id="UP000625711">
    <property type="component" value="Unassembled WGS sequence"/>
</dbReference>
<comment type="caution">
    <text evidence="2">The sequence shown here is derived from an EMBL/GenBank/DDBJ whole genome shotgun (WGS) entry which is preliminary data.</text>
</comment>
<accession>A0A834IEW2</accession>
<feature type="region of interest" description="Disordered" evidence="1">
    <location>
        <begin position="1"/>
        <end position="36"/>
    </location>
</feature>
<dbReference type="AlphaFoldDB" id="A0A834IEW2"/>
<protein>
    <submittedName>
        <fullName evidence="2">Uncharacterized protein</fullName>
    </submittedName>
</protein>
<evidence type="ECO:0000256" key="1">
    <source>
        <dbReference type="SAM" id="MobiDB-lite"/>
    </source>
</evidence>